<dbReference type="EMBL" id="MFTT01000024">
    <property type="protein sequence ID" value="OGI69515.1"/>
    <property type="molecule type" value="Genomic_DNA"/>
</dbReference>
<keyword evidence="1" id="KW-0812">Transmembrane</keyword>
<keyword evidence="1" id="KW-0472">Membrane</keyword>
<gene>
    <name evidence="2" type="ORF">A2824_03565</name>
</gene>
<sequence>MEKGVCQRGVLWFDDFPVGYYEKSDNEFTALTQKKARERAFVVSFGFLIITRKTKTVSKTVSQSFFTAVIRTIQGLVIFYHLAAWVLLLLTCGGFLI</sequence>
<organism evidence="2 3">
    <name type="scientific">Candidatus Nomurabacteria bacterium RIFCSPHIGHO2_01_FULL_42_16</name>
    <dbReference type="NCBI Taxonomy" id="1801743"/>
    <lineage>
        <taxon>Bacteria</taxon>
        <taxon>Candidatus Nomuraibacteriota</taxon>
    </lineage>
</organism>
<proteinExistence type="predicted"/>
<comment type="caution">
    <text evidence="2">The sequence shown here is derived from an EMBL/GenBank/DDBJ whole genome shotgun (WGS) entry which is preliminary data.</text>
</comment>
<protein>
    <submittedName>
        <fullName evidence="2">Uncharacterized protein</fullName>
    </submittedName>
</protein>
<reference evidence="2 3" key="1">
    <citation type="journal article" date="2016" name="Nat. Commun.">
        <title>Thousands of microbial genomes shed light on interconnected biogeochemical processes in an aquifer system.</title>
        <authorList>
            <person name="Anantharaman K."/>
            <person name="Brown C.T."/>
            <person name="Hug L.A."/>
            <person name="Sharon I."/>
            <person name="Castelle C.J."/>
            <person name="Probst A.J."/>
            <person name="Thomas B.C."/>
            <person name="Singh A."/>
            <person name="Wilkins M.J."/>
            <person name="Karaoz U."/>
            <person name="Brodie E.L."/>
            <person name="Williams K.H."/>
            <person name="Hubbard S.S."/>
            <person name="Banfield J.F."/>
        </authorList>
    </citation>
    <scope>NUCLEOTIDE SEQUENCE [LARGE SCALE GENOMIC DNA]</scope>
</reference>
<accession>A0A1F6VJ23</accession>
<evidence type="ECO:0000313" key="2">
    <source>
        <dbReference type="EMBL" id="OGI69515.1"/>
    </source>
</evidence>
<evidence type="ECO:0000313" key="3">
    <source>
        <dbReference type="Proteomes" id="UP000178059"/>
    </source>
</evidence>
<evidence type="ECO:0000256" key="1">
    <source>
        <dbReference type="SAM" id="Phobius"/>
    </source>
</evidence>
<keyword evidence="1" id="KW-1133">Transmembrane helix</keyword>
<dbReference type="AlphaFoldDB" id="A0A1F6VJ23"/>
<dbReference type="Proteomes" id="UP000178059">
    <property type="component" value="Unassembled WGS sequence"/>
</dbReference>
<feature type="transmembrane region" description="Helical" evidence="1">
    <location>
        <begin position="76"/>
        <end position="96"/>
    </location>
</feature>
<name>A0A1F6VJ23_9BACT</name>